<reference evidence="13" key="1">
    <citation type="submission" date="2021-07" db="EMBL/GenBank/DDBJ databases">
        <authorList>
            <person name="Durling M."/>
        </authorList>
    </citation>
    <scope>NUCLEOTIDE SEQUENCE</scope>
</reference>
<evidence type="ECO:0000256" key="4">
    <source>
        <dbReference type="ARBA" id="ARBA00022490"/>
    </source>
</evidence>
<dbReference type="AlphaFoldDB" id="A0A9N9Q3Q9"/>
<dbReference type="GO" id="GO:0000467">
    <property type="term" value="P:exonucleolytic trimming to generate mature 3'-end of 5.8S rRNA from tricistronic rRNA transcript (SSU-rRNA, 5.8S rRNA, LSU-rRNA)"/>
    <property type="evidence" value="ECO:0007669"/>
    <property type="project" value="TreeGrafter"/>
</dbReference>
<organism evidence="13 14">
    <name type="scientific">Hymenoscyphus albidus</name>
    <dbReference type="NCBI Taxonomy" id="595503"/>
    <lineage>
        <taxon>Eukaryota</taxon>
        <taxon>Fungi</taxon>
        <taxon>Dikarya</taxon>
        <taxon>Ascomycota</taxon>
        <taxon>Pezizomycotina</taxon>
        <taxon>Leotiomycetes</taxon>
        <taxon>Helotiales</taxon>
        <taxon>Helotiaceae</taxon>
        <taxon>Hymenoscyphus</taxon>
    </lineage>
</organism>
<feature type="region of interest" description="Disordered" evidence="10">
    <location>
        <begin position="108"/>
        <end position="132"/>
    </location>
</feature>
<name>A0A9N9Q3Q9_9HELO</name>
<dbReference type="InterPro" id="IPR027408">
    <property type="entry name" value="PNPase/RNase_PH_dom_sf"/>
</dbReference>
<keyword evidence="14" id="KW-1185">Reference proteome</keyword>
<dbReference type="GO" id="GO:0000176">
    <property type="term" value="C:nuclear exosome (RNase complex)"/>
    <property type="evidence" value="ECO:0007669"/>
    <property type="project" value="TreeGrafter"/>
</dbReference>
<dbReference type="SUPFAM" id="SSF54211">
    <property type="entry name" value="Ribosomal protein S5 domain 2-like"/>
    <property type="match status" value="1"/>
</dbReference>
<keyword evidence="8" id="KW-0539">Nucleus</keyword>
<dbReference type="Pfam" id="PF03725">
    <property type="entry name" value="RNase_PH_C"/>
    <property type="match status" value="1"/>
</dbReference>
<dbReference type="GO" id="GO:0034473">
    <property type="term" value="P:U1 snRNA 3'-end processing"/>
    <property type="evidence" value="ECO:0007669"/>
    <property type="project" value="TreeGrafter"/>
</dbReference>
<proteinExistence type="inferred from homology"/>
<feature type="domain" description="Exoribonuclease phosphorolytic" evidence="11">
    <location>
        <begin position="126"/>
        <end position="307"/>
    </location>
</feature>
<dbReference type="GO" id="GO:0071035">
    <property type="term" value="P:nuclear polyadenylation-dependent rRNA catabolic process"/>
    <property type="evidence" value="ECO:0007669"/>
    <property type="project" value="TreeGrafter"/>
</dbReference>
<dbReference type="OrthoDB" id="45882at2759"/>
<feature type="domain" description="Exoribonuclease phosphorolytic" evidence="12">
    <location>
        <begin position="335"/>
        <end position="413"/>
    </location>
</feature>
<dbReference type="GO" id="GO:0016075">
    <property type="term" value="P:rRNA catabolic process"/>
    <property type="evidence" value="ECO:0007669"/>
    <property type="project" value="TreeGrafter"/>
</dbReference>
<dbReference type="Gene3D" id="3.30.230.70">
    <property type="entry name" value="GHMP Kinase, N-terminal domain"/>
    <property type="match status" value="1"/>
</dbReference>
<dbReference type="SUPFAM" id="SSF55666">
    <property type="entry name" value="Ribonuclease PH domain 2-like"/>
    <property type="match status" value="1"/>
</dbReference>
<keyword evidence="7" id="KW-0694">RNA-binding</keyword>
<dbReference type="Proteomes" id="UP000701801">
    <property type="component" value="Unassembled WGS sequence"/>
</dbReference>
<evidence type="ECO:0000256" key="3">
    <source>
        <dbReference type="ARBA" id="ARBA00006678"/>
    </source>
</evidence>
<evidence type="ECO:0000256" key="7">
    <source>
        <dbReference type="ARBA" id="ARBA00022884"/>
    </source>
</evidence>
<evidence type="ECO:0000256" key="10">
    <source>
        <dbReference type="SAM" id="MobiDB-lite"/>
    </source>
</evidence>
<dbReference type="PANTHER" id="PTHR11097:SF9">
    <property type="entry name" value="EXOSOME COMPLEX COMPONENT RRP43"/>
    <property type="match status" value="1"/>
</dbReference>
<comment type="similarity">
    <text evidence="3">Belongs to the RNase PH family.</text>
</comment>
<comment type="caution">
    <text evidence="13">The sequence shown here is derived from an EMBL/GenBank/DDBJ whole genome shotgun (WGS) entry which is preliminary data.</text>
</comment>
<evidence type="ECO:0000256" key="6">
    <source>
        <dbReference type="ARBA" id="ARBA00022835"/>
    </source>
</evidence>
<evidence type="ECO:0000256" key="5">
    <source>
        <dbReference type="ARBA" id="ARBA00022552"/>
    </source>
</evidence>
<sequence>MAAWVERKQSLVYGSDDWLPRKLVLVRAGGTCPAPFQRPTKKQKASVAATASSSTRALNFTLHITSHHGIKSQSPSPMASTTPQSALSFPRETFAKLSPHPYLRAHLQPTSATATPTRANGRSPSQFRTPHINNGSLTHADGSAVVRIGDTTVVCGIRGEILLTSKVPGWRADKAAAEPSSGAGYNEIKELDLLVPNIELATGCSPAFMPVIPPSTLAQDLSTKIYSLLHSTNLLDREDLRIWYQPPDLSDPDRMDDDSEDDEETSASEIKAFWALYIDILFISLDGNPFDAAWAAVMSALKNVRLPKAYWDPDREMILCDDSVDKSKKLSLNGLPVAITALVFKAKEQAQSKDKKYWILVDPDTFEESLCDESVTVVVDCSEKKTRILSITKSGGTIVGREEMKDIVKLAEQRSTELSSILNG</sequence>
<evidence type="ECO:0000313" key="14">
    <source>
        <dbReference type="Proteomes" id="UP000701801"/>
    </source>
</evidence>
<evidence type="ECO:0000313" key="13">
    <source>
        <dbReference type="EMBL" id="CAG8974054.1"/>
    </source>
</evidence>
<protein>
    <recommendedName>
        <fullName evidence="9">Ribosomal RNA-processing protein 43</fullName>
    </recommendedName>
</protein>
<evidence type="ECO:0000259" key="12">
    <source>
        <dbReference type="Pfam" id="PF03725"/>
    </source>
</evidence>
<dbReference type="InterPro" id="IPR050590">
    <property type="entry name" value="Exosome_comp_Rrp42_subfam"/>
</dbReference>
<dbReference type="InterPro" id="IPR020568">
    <property type="entry name" value="Ribosomal_Su5_D2-typ_SF"/>
</dbReference>
<dbReference type="GO" id="GO:0000177">
    <property type="term" value="C:cytoplasmic exosome (RNase complex)"/>
    <property type="evidence" value="ECO:0007669"/>
    <property type="project" value="TreeGrafter"/>
</dbReference>
<accession>A0A9N9Q3Q9</accession>
<dbReference type="GO" id="GO:0035925">
    <property type="term" value="F:mRNA 3'-UTR AU-rich region binding"/>
    <property type="evidence" value="ECO:0007669"/>
    <property type="project" value="TreeGrafter"/>
</dbReference>
<evidence type="ECO:0000256" key="1">
    <source>
        <dbReference type="ARBA" id="ARBA00004496"/>
    </source>
</evidence>
<dbReference type="GO" id="GO:0005730">
    <property type="term" value="C:nucleolus"/>
    <property type="evidence" value="ECO:0007669"/>
    <property type="project" value="UniProtKB-SubCell"/>
</dbReference>
<evidence type="ECO:0000256" key="9">
    <source>
        <dbReference type="ARBA" id="ARBA00030617"/>
    </source>
</evidence>
<dbReference type="InterPro" id="IPR001247">
    <property type="entry name" value="ExoRNase_PH_dom1"/>
</dbReference>
<keyword evidence="5" id="KW-0698">rRNA processing</keyword>
<dbReference type="Pfam" id="PF01138">
    <property type="entry name" value="RNase_PH"/>
    <property type="match status" value="1"/>
</dbReference>
<evidence type="ECO:0000256" key="2">
    <source>
        <dbReference type="ARBA" id="ARBA00004604"/>
    </source>
</evidence>
<dbReference type="InterPro" id="IPR015847">
    <property type="entry name" value="ExoRNase_PH_dom2"/>
</dbReference>
<keyword evidence="6" id="KW-0271">Exosome</keyword>
<comment type="subcellular location">
    <subcellularLocation>
        <location evidence="1">Cytoplasm</location>
    </subcellularLocation>
    <subcellularLocation>
        <location evidence="2">Nucleus</location>
        <location evidence="2">Nucleolus</location>
    </subcellularLocation>
</comment>
<dbReference type="EMBL" id="CAJVRM010000090">
    <property type="protein sequence ID" value="CAG8974054.1"/>
    <property type="molecule type" value="Genomic_DNA"/>
</dbReference>
<evidence type="ECO:0000259" key="11">
    <source>
        <dbReference type="Pfam" id="PF01138"/>
    </source>
</evidence>
<dbReference type="GO" id="GO:0034476">
    <property type="term" value="P:U5 snRNA 3'-end processing"/>
    <property type="evidence" value="ECO:0007669"/>
    <property type="project" value="TreeGrafter"/>
</dbReference>
<dbReference type="InterPro" id="IPR036345">
    <property type="entry name" value="ExoRNase_PH_dom2_sf"/>
</dbReference>
<dbReference type="GO" id="GO:0071038">
    <property type="term" value="P:TRAMP-dependent tRNA surveillance pathway"/>
    <property type="evidence" value="ECO:0007669"/>
    <property type="project" value="TreeGrafter"/>
</dbReference>
<dbReference type="FunFam" id="3.30.230.70:FF:000025">
    <property type="entry name" value="Exosome complex component rrp43"/>
    <property type="match status" value="1"/>
</dbReference>
<keyword evidence="4" id="KW-0963">Cytoplasm</keyword>
<dbReference type="PANTHER" id="PTHR11097">
    <property type="entry name" value="EXOSOME COMPLEX EXONUCLEASE RIBOSOMAL RNA PROCESSING PROTEIN"/>
    <property type="match status" value="1"/>
</dbReference>
<evidence type="ECO:0000256" key="8">
    <source>
        <dbReference type="ARBA" id="ARBA00023242"/>
    </source>
</evidence>
<dbReference type="GO" id="GO:0071028">
    <property type="term" value="P:nuclear mRNA surveillance"/>
    <property type="evidence" value="ECO:0007669"/>
    <property type="project" value="TreeGrafter"/>
</dbReference>
<gene>
    <name evidence="13" type="ORF">HYALB_00009555</name>
</gene>
<dbReference type="GO" id="GO:0034475">
    <property type="term" value="P:U4 snRNA 3'-end processing"/>
    <property type="evidence" value="ECO:0007669"/>
    <property type="project" value="TreeGrafter"/>
</dbReference>